<keyword evidence="12" id="KW-0472">Membrane</keyword>
<feature type="compositionally biased region" description="Basic and acidic residues" evidence="11">
    <location>
        <begin position="239"/>
        <end position="269"/>
    </location>
</feature>
<feature type="region of interest" description="Disordered" evidence="11">
    <location>
        <begin position="35"/>
        <end position="130"/>
    </location>
</feature>
<evidence type="ECO:0000256" key="2">
    <source>
        <dbReference type="ARBA" id="ARBA00006351"/>
    </source>
</evidence>
<evidence type="ECO:0000256" key="1">
    <source>
        <dbReference type="ARBA" id="ARBA00004877"/>
    </source>
</evidence>
<evidence type="ECO:0000256" key="6">
    <source>
        <dbReference type="ARBA" id="ARBA00022741"/>
    </source>
</evidence>
<keyword evidence="4" id="KW-0328">Glycosyltransferase</keyword>
<dbReference type="Gene3D" id="3.30.200.20">
    <property type="entry name" value="Phosphorylase Kinase, domain 1"/>
    <property type="match status" value="1"/>
</dbReference>
<dbReference type="InterPro" id="IPR008271">
    <property type="entry name" value="Ser/Thr_kinase_AS"/>
</dbReference>
<dbReference type="PROSITE" id="PS00108">
    <property type="entry name" value="PROTEIN_KINASE_ST"/>
    <property type="match status" value="1"/>
</dbReference>
<dbReference type="InterPro" id="IPR017441">
    <property type="entry name" value="Protein_kinase_ATP_BS"/>
</dbReference>
<dbReference type="GO" id="GO:0004672">
    <property type="term" value="F:protein kinase activity"/>
    <property type="evidence" value="ECO:0007669"/>
    <property type="project" value="InterPro"/>
</dbReference>
<feature type="compositionally biased region" description="Low complexity" evidence="11">
    <location>
        <begin position="51"/>
        <end position="68"/>
    </location>
</feature>
<dbReference type="PANTHER" id="PTHR32116">
    <property type="entry name" value="GALACTURONOSYLTRANSFERASE 4-RELATED"/>
    <property type="match status" value="1"/>
</dbReference>
<dbReference type="CDD" id="cd06429">
    <property type="entry name" value="GT8_like_1"/>
    <property type="match status" value="2"/>
</dbReference>
<keyword evidence="10" id="KW-0175">Coiled coil</keyword>
<evidence type="ECO:0000256" key="10">
    <source>
        <dbReference type="SAM" id="Coils"/>
    </source>
</evidence>
<dbReference type="InterPro" id="IPR011009">
    <property type="entry name" value="Kinase-like_dom_sf"/>
</dbReference>
<dbReference type="InterPro" id="IPR000719">
    <property type="entry name" value="Prot_kinase_dom"/>
</dbReference>
<dbReference type="InterPro" id="IPR002495">
    <property type="entry name" value="Glyco_trans_8"/>
</dbReference>
<reference evidence="14" key="1">
    <citation type="submission" date="2015-04" db="UniProtKB">
        <authorList>
            <consortium name="EnsemblPlants"/>
        </authorList>
    </citation>
    <scope>IDENTIFICATION</scope>
</reference>
<dbReference type="Proteomes" id="UP000008021">
    <property type="component" value="Chromosome 9"/>
</dbReference>
<dbReference type="Pfam" id="PF07714">
    <property type="entry name" value="PK_Tyr_Ser-Thr"/>
    <property type="match status" value="1"/>
</dbReference>
<proteinExistence type="inferred from homology"/>
<keyword evidence="6 9" id="KW-0547">Nucleotide-binding</keyword>
<dbReference type="InterPro" id="IPR029044">
    <property type="entry name" value="Nucleotide-diphossugar_trans"/>
</dbReference>
<dbReference type="InterPro" id="IPR001245">
    <property type="entry name" value="Ser-Thr/Tyr_kinase_cat_dom"/>
</dbReference>
<comment type="pathway">
    <text evidence="1">Glycan metabolism; pectin biosynthesis.</text>
</comment>
<name>A0A0E0EU55_9ORYZ</name>
<evidence type="ECO:0000256" key="11">
    <source>
        <dbReference type="SAM" id="MobiDB-lite"/>
    </source>
</evidence>
<feature type="coiled-coil region" evidence="10">
    <location>
        <begin position="1152"/>
        <end position="1179"/>
    </location>
</feature>
<dbReference type="STRING" id="40149.A0A0E0EU55"/>
<comment type="similarity">
    <text evidence="2">Belongs to the glycosyltransferase 8 family.</text>
</comment>
<dbReference type="FunFam" id="3.30.200.20:FF:000406">
    <property type="entry name" value="PTI1-like tyrosine-protein kinase At3g15890"/>
    <property type="match status" value="1"/>
</dbReference>
<dbReference type="SUPFAM" id="SSF56112">
    <property type="entry name" value="Protein kinase-like (PK-like)"/>
    <property type="match status" value="1"/>
</dbReference>
<evidence type="ECO:0000259" key="13">
    <source>
        <dbReference type="PROSITE" id="PS50011"/>
    </source>
</evidence>
<dbReference type="GO" id="GO:0047262">
    <property type="term" value="F:polygalacturonate 4-alpha-galacturonosyltransferase activity"/>
    <property type="evidence" value="ECO:0007669"/>
    <property type="project" value="InterPro"/>
</dbReference>
<feature type="compositionally biased region" description="Basic residues" evidence="11">
    <location>
        <begin position="86"/>
        <end position="105"/>
    </location>
</feature>
<dbReference type="Gene3D" id="3.90.550.10">
    <property type="entry name" value="Spore Coat Polysaccharide Biosynthesis Protein SpsA, Chain A"/>
    <property type="match status" value="3"/>
</dbReference>
<accession>A0A0E0EU55</accession>
<feature type="transmembrane region" description="Helical" evidence="12">
    <location>
        <begin position="134"/>
        <end position="155"/>
    </location>
</feature>
<keyword evidence="12" id="KW-1133">Transmembrane helix</keyword>
<sequence length="2031" mass="229432">MGSHGDSGGHAGGFGECDGGVTAYLAHKWAVRVNGRKSRPIPNEAVDNAGPNSPAPTAASAFPSFPFQASPPPLSPRHSPPTPLSSRRRQRRPRRRGGRIRRMANSKRLPYSTASGGGGGGGGGRRGGASGSGVVAPLVVLVFLFVLAPSIFFVARNGGHVHVASDPKDREGNQETDWQKQLATNNLKSILSKEMIDALASSQQEAGPLSVDFFRKRASPSWKTDDLVNDLSNASLDVDDKVKSENSSAEHDLSLTDKTPKDDTAEHQVDAAAKNARRKLREKRREKRAMDLVRKDDEACVKLENAAIERSKAVDSAVLGKYSIWRKENENENSDSTVRLMRDQIIMARVYSVLAKSKNKNDLYQELQTRIKESQRAVGEATTDSDLHHSAPEKVRVMGQLLSKARENVYDCKAVTQRLRAMLQSADEQVRSLKKQSTFLSQLAAKTIPNSIHCLSMRLTIDYYLLPLEKRKFPRSENLENPELYHYALFSDNVLAASVVVNSTIMNAKEPEKHVFHLVTDKLNFGAMNMWFLLNPPGKATIHVENVDEFKWLNSSYCPVLRQLESAAMKEYYFKADHPTTLSAGSSNLKYRNPKYLSMLNHLRFYLPQVYPKLDKILFLDDDIVVQKDLTGLWDVDLNGKVNGAVETCGESFHRFDKYLNFSNPHIARNFDPNACGWAYGMNIFDLKEWKKKDITGIYHKWQSMNEDRVLWKLGTLPPGLLTFYKLTHPLDKSWHVLGLGYNPSIDRSEIDNAAVVHYNGNMKPWLELAMTKYRPYWTRYIKYDHPYIRGCNLADFALIIDIVRRNLLNNEDRVLWKLGTLPPGLLTFYKLTHPLDKSWHVLGLGYNPSIDRSEIDNAAVVHYNGNMKPWLELAMTKYRPYWTRYIKYDHPYIRGCNLADFALIIDIVRRNLLNMANSKRLPYSTAGGGGGGGRRGVVAPLVVVVFLFVLAPSIFFVACNGGHVASDPMDMEGTQKTEWQKQLPTNNLKSILSKEMFDALASSQQEAGALSVDFFIKRASPSWKTDDLVNDLSNASLDIDDKVKSANSSTDKTLKDDTDEHQVDTAAKNVRRKLREKRREKRAMDLVRKDDEARVKLENAAIDRSKAVDSAVLGKYSIWRKENENENSDLTVRLMRDQIIMARVYSVLAKSKNKNDLYQELQTRIKESQRAVGEATADSDLHHSAPEKVRVMGQLLSKAREDVYDCKAVTQRLRAMLQSADEQVRSLKKQSTFLSQLAAKTIPNSIHCLSMRLTIDYYLLPLEKRKFPRSENLENPELYHYALFSDNVLAASVVVNSTIMNAKEPEKHVFHLVTDKLNFGAMNMWFLLNPPGKATIHVENVDEFKWLNSSYCPVLRQLESAAMKEYYFKADRPTTLSAGSSNLKYRNPKYLSMLNHLRFYLPQVYPKLDKILFLDDDIVVQKDLTGLWDVDLNGMVNGAVETCGESFHRFDKYLNFSNPHIARNFDPNACGWAYGMNIFDLKEWKKKDITGIYHRWQNMNEDRVLWKLGTLPPGLLTFYKLTHPLDKSWHVLGLGYNPSIDRSEIDNAAVVHYNGNMKPWLELAMTKYRPYWTRYIKYDHPYIRGCNLAKCDVKLTEITQPDQKCPFPLRNIMTGKLTDFTNHSSSAYCQLAAAGSIDCCEEMIHRCFCCVTGGDSDPEPAATSSRRRTNPARASKSRTSVDYPWETYTLKELLQATGNFSESNKLGEGGFGTVYWGRTSKGVEIAVKRLKAMTAKAEMEFAVEVEILGRVRHRNLLSLRGFYAGGDERLIVYDYMPNHSLLTHLHPHRGTPSSQQHVPLEWPRRVAIAVGAAEGLSYLHHEASPHIIHRDIKASNVLLDAEFVPKVADFGFAKLIPDGVSHLTTRVKGTLGYLAPEYAMWGKVSESCDVYSFGVLLLELVSARRPLEKLPGGVKREIVQWAAPLVERRRWERLADPRLAGRFDAAQLRAVVETAMLCTQSSAESRPAMAEVVDMLRFSGGERRTKEIVPVAATVAGSSDEITTTTDQDDVTAGSSEPLDRRNWKLTKLR</sequence>
<keyword evidence="8 9" id="KW-0067">ATP-binding</keyword>
<feature type="binding site" evidence="9">
    <location>
        <position position="1729"/>
    </location>
    <ligand>
        <name>ATP</name>
        <dbReference type="ChEBI" id="CHEBI:30616"/>
    </ligand>
</feature>
<dbReference type="Pfam" id="PF01501">
    <property type="entry name" value="Glyco_transf_8"/>
    <property type="match status" value="3"/>
</dbReference>
<keyword evidence="12" id="KW-0812">Transmembrane</keyword>
<dbReference type="CDD" id="cd14066">
    <property type="entry name" value="STKc_IRAK"/>
    <property type="match status" value="1"/>
</dbReference>
<dbReference type="PROSITE" id="PS50011">
    <property type="entry name" value="PROTEIN_KINASE_DOM"/>
    <property type="match status" value="1"/>
</dbReference>
<dbReference type="PANTHER" id="PTHR32116:SF4">
    <property type="entry name" value="POLYGALACTURONATE 4-ALPHA-GALACTURONOSYLTRANSFERASE"/>
    <property type="match status" value="1"/>
</dbReference>
<dbReference type="Pfam" id="PF25557">
    <property type="entry name" value="GAUT_1"/>
    <property type="match status" value="2"/>
</dbReference>
<keyword evidence="15" id="KW-1185">Reference proteome</keyword>
<evidence type="ECO:0000256" key="3">
    <source>
        <dbReference type="ARBA" id="ARBA00022527"/>
    </source>
</evidence>
<protein>
    <recommendedName>
        <fullName evidence="13">Protein kinase domain-containing protein</fullName>
    </recommendedName>
</protein>
<dbReference type="EnsemblPlants" id="OMERI09G12970.1">
    <property type="protein sequence ID" value="OMERI09G12970.1"/>
    <property type="gene ID" value="OMERI09G12970"/>
</dbReference>
<dbReference type="SMART" id="SM00220">
    <property type="entry name" value="S_TKc"/>
    <property type="match status" value="1"/>
</dbReference>
<feature type="region of interest" description="Disordered" evidence="11">
    <location>
        <begin position="239"/>
        <end position="288"/>
    </location>
</feature>
<evidence type="ECO:0000256" key="9">
    <source>
        <dbReference type="PROSITE-ProRule" id="PRU10141"/>
    </source>
</evidence>
<evidence type="ECO:0000256" key="12">
    <source>
        <dbReference type="SAM" id="Phobius"/>
    </source>
</evidence>
<dbReference type="GO" id="GO:0045489">
    <property type="term" value="P:pectin biosynthetic process"/>
    <property type="evidence" value="ECO:0007669"/>
    <property type="project" value="UniProtKB-UniPathway"/>
</dbReference>
<keyword evidence="3" id="KW-0723">Serine/threonine-protein kinase</keyword>
<dbReference type="UniPathway" id="UPA00845"/>
<dbReference type="InterPro" id="IPR029993">
    <property type="entry name" value="GAUT"/>
</dbReference>
<keyword evidence="7" id="KW-0418">Kinase</keyword>
<feature type="coiled-coil region" evidence="10">
    <location>
        <begin position="357"/>
        <end position="384"/>
    </location>
</feature>
<evidence type="ECO:0000256" key="5">
    <source>
        <dbReference type="ARBA" id="ARBA00022679"/>
    </source>
</evidence>
<dbReference type="Gramene" id="OMERI09G12970.1">
    <property type="protein sequence ID" value="OMERI09G12970.1"/>
    <property type="gene ID" value="OMERI09G12970"/>
</dbReference>
<feature type="compositionally biased region" description="Gly residues" evidence="11">
    <location>
        <begin position="115"/>
        <end position="130"/>
    </location>
</feature>
<feature type="compositionally biased region" description="Pro residues" evidence="11">
    <location>
        <begin position="69"/>
        <end position="83"/>
    </location>
</feature>
<dbReference type="GO" id="GO:0005524">
    <property type="term" value="F:ATP binding"/>
    <property type="evidence" value="ECO:0007669"/>
    <property type="project" value="UniProtKB-UniRule"/>
</dbReference>
<evidence type="ECO:0000256" key="8">
    <source>
        <dbReference type="ARBA" id="ARBA00022840"/>
    </source>
</evidence>
<evidence type="ECO:0000256" key="4">
    <source>
        <dbReference type="ARBA" id="ARBA00022676"/>
    </source>
</evidence>
<dbReference type="FunFam" id="1.10.510.10:FF:000317">
    <property type="entry name" value="PTI1-like tyrosine-protein kinase At3g15890"/>
    <property type="match status" value="1"/>
</dbReference>
<feature type="domain" description="Protein kinase" evidence="13">
    <location>
        <begin position="1701"/>
        <end position="1979"/>
    </location>
</feature>
<feature type="compositionally biased region" description="Basic residues" evidence="11">
    <location>
        <begin position="275"/>
        <end position="287"/>
    </location>
</feature>
<dbReference type="PROSITE" id="PS00107">
    <property type="entry name" value="PROTEIN_KINASE_ATP"/>
    <property type="match status" value="1"/>
</dbReference>
<keyword evidence="5" id="KW-0808">Transferase</keyword>
<dbReference type="HOGENOM" id="CLU_001689_1_0_1"/>
<dbReference type="SUPFAM" id="SSF53448">
    <property type="entry name" value="Nucleotide-diphospho-sugar transferases"/>
    <property type="match status" value="3"/>
</dbReference>
<feature type="region of interest" description="Disordered" evidence="11">
    <location>
        <begin position="1658"/>
        <end position="1679"/>
    </location>
</feature>
<evidence type="ECO:0000313" key="15">
    <source>
        <dbReference type="Proteomes" id="UP000008021"/>
    </source>
</evidence>
<reference evidence="14" key="2">
    <citation type="submission" date="2018-05" db="EMBL/GenBank/DDBJ databases">
        <title>OmerRS3 (Oryza meridionalis Reference Sequence Version 3).</title>
        <authorList>
            <person name="Zhang J."/>
            <person name="Kudrna D."/>
            <person name="Lee S."/>
            <person name="Talag J."/>
            <person name="Welchert J."/>
            <person name="Wing R.A."/>
        </authorList>
    </citation>
    <scope>NUCLEOTIDE SEQUENCE [LARGE SCALE GENOMIC DNA]</scope>
    <source>
        <strain evidence="14">cv. OR44</strain>
    </source>
</reference>
<dbReference type="Gene3D" id="1.10.510.10">
    <property type="entry name" value="Transferase(Phosphotransferase) domain 1"/>
    <property type="match status" value="1"/>
</dbReference>
<evidence type="ECO:0000313" key="14">
    <source>
        <dbReference type="EnsemblPlants" id="OMERI09G12970.1"/>
    </source>
</evidence>
<evidence type="ECO:0000256" key="7">
    <source>
        <dbReference type="ARBA" id="ARBA00022777"/>
    </source>
</evidence>
<organism evidence="14">
    <name type="scientific">Oryza meridionalis</name>
    <dbReference type="NCBI Taxonomy" id="40149"/>
    <lineage>
        <taxon>Eukaryota</taxon>
        <taxon>Viridiplantae</taxon>
        <taxon>Streptophyta</taxon>
        <taxon>Embryophyta</taxon>
        <taxon>Tracheophyta</taxon>
        <taxon>Spermatophyta</taxon>
        <taxon>Magnoliopsida</taxon>
        <taxon>Liliopsida</taxon>
        <taxon>Poales</taxon>
        <taxon>Poaceae</taxon>
        <taxon>BOP clade</taxon>
        <taxon>Oryzoideae</taxon>
        <taxon>Oryzeae</taxon>
        <taxon>Oryzinae</taxon>
        <taxon>Oryza</taxon>
    </lineage>
</organism>